<dbReference type="GO" id="GO:0005829">
    <property type="term" value="C:cytosol"/>
    <property type="evidence" value="ECO:0007669"/>
    <property type="project" value="TreeGrafter"/>
</dbReference>
<feature type="binding site" evidence="19">
    <location>
        <begin position="208"/>
        <end position="209"/>
    </location>
    <ligand>
        <name>ATP</name>
        <dbReference type="ChEBI" id="CHEBI:30616"/>
    </ligand>
</feature>
<feature type="binding site" evidence="19">
    <location>
        <position position="287"/>
    </location>
    <ligand>
        <name>ATP</name>
        <dbReference type="ChEBI" id="CHEBI:30616"/>
    </ligand>
</feature>
<feature type="binding site" evidence="19">
    <location>
        <position position="265"/>
    </location>
    <ligand>
        <name>ATP</name>
        <dbReference type="ChEBI" id="CHEBI:30616"/>
    </ligand>
</feature>
<dbReference type="GO" id="GO:0000049">
    <property type="term" value="F:tRNA binding"/>
    <property type="evidence" value="ECO:0007669"/>
    <property type="project" value="UniProtKB-UniRule"/>
</dbReference>
<dbReference type="InterPro" id="IPR004114">
    <property type="entry name" value="THUMP_dom"/>
</dbReference>
<evidence type="ECO:0000256" key="1">
    <source>
        <dbReference type="ARBA" id="ARBA00004496"/>
    </source>
</evidence>
<feature type="domain" description="THUMP" evidence="20">
    <location>
        <begin position="60"/>
        <end position="165"/>
    </location>
</feature>
<keyword evidence="5 19" id="KW-0808">Transferase</keyword>
<evidence type="ECO:0000256" key="17">
    <source>
        <dbReference type="ARBA" id="ARBA00077849"/>
    </source>
</evidence>
<dbReference type="InterPro" id="IPR054173">
    <property type="entry name" value="ThiI_fer"/>
</dbReference>
<feature type="binding site" evidence="19">
    <location>
        <begin position="183"/>
        <end position="184"/>
    </location>
    <ligand>
        <name>ATP</name>
        <dbReference type="ChEBI" id="CHEBI:30616"/>
    </ligand>
</feature>
<evidence type="ECO:0000256" key="9">
    <source>
        <dbReference type="ARBA" id="ARBA00022977"/>
    </source>
</evidence>
<dbReference type="Proteomes" id="UP000315711">
    <property type="component" value="Unassembled WGS sequence"/>
</dbReference>
<dbReference type="InterPro" id="IPR049962">
    <property type="entry name" value="THUMP_ThiI"/>
</dbReference>
<dbReference type="CDD" id="cd11716">
    <property type="entry name" value="THUMP_ThiI"/>
    <property type="match status" value="1"/>
</dbReference>
<evidence type="ECO:0000256" key="18">
    <source>
        <dbReference type="ARBA" id="ARBA00080570"/>
    </source>
</evidence>
<proteinExistence type="inferred from homology"/>
<dbReference type="InterPro" id="IPR003720">
    <property type="entry name" value="tRNA_STrfase"/>
</dbReference>
<dbReference type="PROSITE" id="PS51165">
    <property type="entry name" value="THUMP"/>
    <property type="match status" value="1"/>
</dbReference>
<evidence type="ECO:0000256" key="15">
    <source>
        <dbReference type="ARBA" id="ARBA00071867"/>
    </source>
</evidence>
<comment type="function">
    <text evidence="12 19">Catalyzes the ATP-dependent transfer of a sulfur to tRNA to produce 4-thiouridine in position 8 of tRNAs, which functions as a near-UV photosensor. Also catalyzes the transfer of sulfur to the sulfur carrier protein ThiS, forming ThiS-thiocarboxylate. This is a step in the synthesis of thiazole, in the thiamine biosynthesis pathway. The sulfur is donated as persulfide by IscS.</text>
</comment>
<dbReference type="GO" id="GO:0140741">
    <property type="term" value="F:tRNA-uracil-4 sulfurtransferase activity"/>
    <property type="evidence" value="ECO:0007669"/>
    <property type="project" value="UniProtKB-EC"/>
</dbReference>
<evidence type="ECO:0000256" key="2">
    <source>
        <dbReference type="ARBA" id="ARBA00004948"/>
    </source>
</evidence>
<evidence type="ECO:0000256" key="10">
    <source>
        <dbReference type="ARBA" id="ARBA00050570"/>
    </source>
</evidence>
<evidence type="ECO:0000256" key="13">
    <source>
        <dbReference type="ARBA" id="ARBA00061472"/>
    </source>
</evidence>
<dbReference type="InterPro" id="IPR050102">
    <property type="entry name" value="tRNA_sulfurtransferase_ThiI"/>
</dbReference>
<evidence type="ECO:0000256" key="7">
    <source>
        <dbReference type="ARBA" id="ARBA00022840"/>
    </source>
</evidence>
<dbReference type="UniPathway" id="UPA00060"/>
<name>A0A562QJP3_9BACI</name>
<evidence type="ECO:0000313" key="22">
    <source>
        <dbReference type="Proteomes" id="UP000315711"/>
    </source>
</evidence>
<dbReference type="EC" id="2.8.1.4" evidence="14 19"/>
<keyword evidence="22" id="KW-1185">Reference proteome</keyword>
<dbReference type="Gene3D" id="3.40.50.620">
    <property type="entry name" value="HUPs"/>
    <property type="match status" value="1"/>
</dbReference>
<evidence type="ECO:0000259" key="20">
    <source>
        <dbReference type="PROSITE" id="PS51165"/>
    </source>
</evidence>
<dbReference type="CDD" id="cd01712">
    <property type="entry name" value="PPase_ThiI"/>
    <property type="match status" value="1"/>
</dbReference>
<dbReference type="InterPro" id="IPR049961">
    <property type="entry name" value="ThiI_N"/>
</dbReference>
<comment type="pathway">
    <text evidence="2 19">Cofactor biosynthesis; thiamine diphosphate biosynthesis.</text>
</comment>
<organism evidence="21 22">
    <name type="scientific">Halalkalibacter nanhaiisediminis</name>
    <dbReference type="NCBI Taxonomy" id="688079"/>
    <lineage>
        <taxon>Bacteria</taxon>
        <taxon>Bacillati</taxon>
        <taxon>Bacillota</taxon>
        <taxon>Bacilli</taxon>
        <taxon>Bacillales</taxon>
        <taxon>Bacillaceae</taxon>
        <taxon>Halalkalibacter</taxon>
    </lineage>
</organism>
<dbReference type="GO" id="GO:0004810">
    <property type="term" value="F:CCA tRNA nucleotidyltransferase activity"/>
    <property type="evidence" value="ECO:0007669"/>
    <property type="project" value="InterPro"/>
</dbReference>
<keyword evidence="3 19" id="KW-0963">Cytoplasm</keyword>
<dbReference type="GO" id="GO:0002937">
    <property type="term" value="P:tRNA 4-thiouridine biosynthesis"/>
    <property type="evidence" value="ECO:0007669"/>
    <property type="project" value="TreeGrafter"/>
</dbReference>
<comment type="similarity">
    <text evidence="13 19">Belongs to the ThiI family.</text>
</comment>
<dbReference type="OrthoDB" id="9773948at2"/>
<dbReference type="AlphaFoldDB" id="A0A562QJP3"/>
<dbReference type="PANTHER" id="PTHR43209:SF1">
    <property type="entry name" value="TRNA SULFURTRANSFERASE"/>
    <property type="match status" value="1"/>
</dbReference>
<dbReference type="GO" id="GO:0005524">
    <property type="term" value="F:ATP binding"/>
    <property type="evidence" value="ECO:0007669"/>
    <property type="project" value="UniProtKB-UniRule"/>
</dbReference>
<evidence type="ECO:0000256" key="3">
    <source>
        <dbReference type="ARBA" id="ARBA00022490"/>
    </source>
</evidence>
<dbReference type="Gene3D" id="3.30.2130.30">
    <property type="match status" value="1"/>
</dbReference>
<comment type="catalytic activity">
    <reaction evidence="11 19">
        <text>[ThiS sulfur-carrier protein]-C-terminal Gly-Gly-AMP + S-sulfanyl-L-cysteinyl-[cysteine desulfurase] + AH2 = [ThiS sulfur-carrier protein]-C-terminal-Gly-aminoethanethioate + L-cysteinyl-[cysteine desulfurase] + A + AMP + 2 H(+)</text>
        <dbReference type="Rhea" id="RHEA:43340"/>
        <dbReference type="Rhea" id="RHEA-COMP:12157"/>
        <dbReference type="Rhea" id="RHEA-COMP:12158"/>
        <dbReference type="Rhea" id="RHEA-COMP:12910"/>
        <dbReference type="Rhea" id="RHEA-COMP:19908"/>
        <dbReference type="ChEBI" id="CHEBI:13193"/>
        <dbReference type="ChEBI" id="CHEBI:15378"/>
        <dbReference type="ChEBI" id="CHEBI:17499"/>
        <dbReference type="ChEBI" id="CHEBI:29950"/>
        <dbReference type="ChEBI" id="CHEBI:61963"/>
        <dbReference type="ChEBI" id="CHEBI:90618"/>
        <dbReference type="ChEBI" id="CHEBI:232372"/>
        <dbReference type="ChEBI" id="CHEBI:456215"/>
    </reaction>
</comment>
<reference evidence="21 22" key="1">
    <citation type="journal article" date="2015" name="Stand. Genomic Sci.">
        <title>Genomic Encyclopedia of Bacterial and Archaeal Type Strains, Phase III: the genomes of soil and plant-associated and newly described type strains.</title>
        <authorList>
            <person name="Whitman W.B."/>
            <person name="Woyke T."/>
            <person name="Klenk H.P."/>
            <person name="Zhou Y."/>
            <person name="Lilburn T.G."/>
            <person name="Beck B.J."/>
            <person name="De Vos P."/>
            <person name="Vandamme P."/>
            <person name="Eisen J.A."/>
            <person name="Garrity G."/>
            <person name="Hugenholtz P."/>
            <person name="Kyrpides N.C."/>
        </authorList>
    </citation>
    <scope>NUCLEOTIDE SEQUENCE [LARGE SCALE GENOMIC DNA]</scope>
    <source>
        <strain evidence="21 22">CGMCC 1.10116</strain>
    </source>
</reference>
<protein>
    <recommendedName>
        <fullName evidence="15 19">Probable tRNA sulfurtransferase</fullName>
        <ecNumber evidence="14 19">2.8.1.4</ecNumber>
    </recommendedName>
    <alternativeName>
        <fullName evidence="16 19">Sulfur carrier protein ThiS sulfurtransferase</fullName>
    </alternativeName>
    <alternativeName>
        <fullName evidence="17 19">Thiamine biosynthesis protein ThiI</fullName>
    </alternativeName>
    <alternativeName>
        <fullName evidence="18 19">tRNA 4-thiouridine synthase</fullName>
    </alternativeName>
</protein>
<keyword evidence="4 19" id="KW-0820">tRNA-binding</keyword>
<evidence type="ECO:0000256" key="5">
    <source>
        <dbReference type="ARBA" id="ARBA00022679"/>
    </source>
</evidence>
<dbReference type="GO" id="GO:0009229">
    <property type="term" value="P:thiamine diphosphate biosynthetic process"/>
    <property type="evidence" value="ECO:0007669"/>
    <property type="project" value="UniProtKB-UniRule"/>
</dbReference>
<evidence type="ECO:0000256" key="14">
    <source>
        <dbReference type="ARBA" id="ARBA00066827"/>
    </source>
</evidence>
<gene>
    <name evidence="19" type="primary">thiI</name>
    <name evidence="21" type="ORF">IQ10_01649</name>
</gene>
<evidence type="ECO:0000313" key="21">
    <source>
        <dbReference type="EMBL" id="TWI56954.1"/>
    </source>
</evidence>
<dbReference type="Pfam" id="PF02926">
    <property type="entry name" value="THUMP"/>
    <property type="match status" value="1"/>
</dbReference>
<sequence>MQYDHILVRFGELALKGKNRSVFEKQLLQNIKMNLKAFSRLNITRTFGRIIVELNDENHEPVVEKLKSIFGIHSFSLAFKVENELSAIQQAALEVLKGHETPVRTFKISSRRAYKQFPLDSQRLNYEVGGYVLTHTDDITVDVHHPDVNITVEVRETATYVTSGSYQGPGGLPVGTGGKVLLMLSGGIDSPVAGYLTMKRGAKIEAIHFHSPPYTNERAKQKVIDLAKTLTKFGSNVTLHLVPFTDMQKHIHSQIPSSLQMTIMRRMMMRISEQIAQQRGILALATGESLGQVASQTLHSMNTINEVTNLPIIRPLVTMDKLEVIKIAQEIDTYETSILPYEDCCTIFLPPDSKTRPKREQANKFEQYVETDKYVKDAVERTETIVITSQTQMNHEVDDLF</sequence>
<comment type="subcellular location">
    <subcellularLocation>
        <location evidence="1 19">Cytoplasm</location>
    </subcellularLocation>
</comment>
<dbReference type="SMART" id="SM00981">
    <property type="entry name" value="THUMP"/>
    <property type="match status" value="1"/>
</dbReference>
<dbReference type="RefSeq" id="WP_144449984.1">
    <property type="nucleotide sequence ID" value="NZ_VLKZ01000004.1"/>
</dbReference>
<dbReference type="SUPFAM" id="SSF52402">
    <property type="entry name" value="Adenine nucleotide alpha hydrolases-like"/>
    <property type="match status" value="1"/>
</dbReference>
<accession>A0A562QJP3</accession>
<evidence type="ECO:0000256" key="4">
    <source>
        <dbReference type="ARBA" id="ARBA00022555"/>
    </source>
</evidence>
<feature type="binding site" evidence="19">
    <location>
        <position position="296"/>
    </location>
    <ligand>
        <name>ATP</name>
        <dbReference type="ChEBI" id="CHEBI:30616"/>
    </ligand>
</feature>
<dbReference type="HAMAP" id="MF_00021">
    <property type="entry name" value="ThiI"/>
    <property type="match status" value="1"/>
</dbReference>
<keyword evidence="9 19" id="KW-0784">Thiamine biosynthesis</keyword>
<dbReference type="InterPro" id="IPR014729">
    <property type="entry name" value="Rossmann-like_a/b/a_fold"/>
</dbReference>
<comment type="catalytic activity">
    <reaction evidence="10 19">
        <text>[ThiI sulfur-carrier protein]-S-sulfanyl-L-cysteine + a uridine in tRNA + 2 reduced [2Fe-2S]-[ferredoxin] + ATP + H(+) = [ThiI sulfur-carrier protein]-L-cysteine + a 4-thiouridine in tRNA + 2 oxidized [2Fe-2S]-[ferredoxin] + AMP + diphosphate</text>
        <dbReference type="Rhea" id="RHEA:24176"/>
        <dbReference type="Rhea" id="RHEA-COMP:10000"/>
        <dbReference type="Rhea" id="RHEA-COMP:10001"/>
        <dbReference type="Rhea" id="RHEA-COMP:13337"/>
        <dbReference type="Rhea" id="RHEA-COMP:13338"/>
        <dbReference type="Rhea" id="RHEA-COMP:13339"/>
        <dbReference type="Rhea" id="RHEA-COMP:13340"/>
        <dbReference type="ChEBI" id="CHEBI:15378"/>
        <dbReference type="ChEBI" id="CHEBI:29950"/>
        <dbReference type="ChEBI" id="CHEBI:30616"/>
        <dbReference type="ChEBI" id="CHEBI:33019"/>
        <dbReference type="ChEBI" id="CHEBI:33737"/>
        <dbReference type="ChEBI" id="CHEBI:33738"/>
        <dbReference type="ChEBI" id="CHEBI:61963"/>
        <dbReference type="ChEBI" id="CHEBI:65315"/>
        <dbReference type="ChEBI" id="CHEBI:136798"/>
        <dbReference type="ChEBI" id="CHEBI:456215"/>
        <dbReference type="EC" id="2.8.1.4"/>
    </reaction>
</comment>
<evidence type="ECO:0000256" key="11">
    <source>
        <dbReference type="ARBA" id="ARBA00052330"/>
    </source>
</evidence>
<evidence type="ECO:0000256" key="6">
    <source>
        <dbReference type="ARBA" id="ARBA00022741"/>
    </source>
</evidence>
<dbReference type="GO" id="GO:0052837">
    <property type="term" value="P:thiazole biosynthetic process"/>
    <property type="evidence" value="ECO:0007669"/>
    <property type="project" value="TreeGrafter"/>
</dbReference>
<evidence type="ECO:0000256" key="8">
    <source>
        <dbReference type="ARBA" id="ARBA00022884"/>
    </source>
</evidence>
<dbReference type="GO" id="GO:0009228">
    <property type="term" value="P:thiamine biosynthetic process"/>
    <property type="evidence" value="ECO:0007669"/>
    <property type="project" value="UniProtKB-KW"/>
</dbReference>
<dbReference type="SUPFAM" id="SSF143437">
    <property type="entry name" value="THUMP domain-like"/>
    <property type="match status" value="1"/>
</dbReference>
<comment type="caution">
    <text evidence="21">The sequence shown here is derived from an EMBL/GenBank/DDBJ whole genome shotgun (WGS) entry which is preliminary data.</text>
</comment>
<dbReference type="Pfam" id="PF22025">
    <property type="entry name" value="ThiI_fer"/>
    <property type="match status" value="1"/>
</dbReference>
<evidence type="ECO:0000256" key="19">
    <source>
        <dbReference type="HAMAP-Rule" id="MF_00021"/>
    </source>
</evidence>
<keyword evidence="7 19" id="KW-0067">ATP-binding</keyword>
<dbReference type="FunFam" id="3.40.50.620:FF:000053">
    <property type="entry name" value="Probable tRNA sulfurtransferase"/>
    <property type="match status" value="1"/>
</dbReference>
<evidence type="ECO:0000256" key="16">
    <source>
        <dbReference type="ARBA" id="ARBA00075337"/>
    </source>
</evidence>
<dbReference type="InterPro" id="IPR020536">
    <property type="entry name" value="ThiI_AANH"/>
</dbReference>
<keyword evidence="8 19" id="KW-0694">RNA-binding</keyword>
<evidence type="ECO:0000256" key="12">
    <source>
        <dbReference type="ARBA" id="ARBA00058382"/>
    </source>
</evidence>
<dbReference type="EMBL" id="VLKZ01000004">
    <property type="protein sequence ID" value="TWI56954.1"/>
    <property type="molecule type" value="Genomic_DNA"/>
</dbReference>
<dbReference type="PANTHER" id="PTHR43209">
    <property type="entry name" value="TRNA SULFURTRANSFERASE"/>
    <property type="match status" value="1"/>
</dbReference>
<keyword evidence="6 19" id="KW-0547">Nucleotide-binding</keyword>
<dbReference type="NCBIfam" id="TIGR00342">
    <property type="entry name" value="tRNA uracil 4-sulfurtransferase ThiI"/>
    <property type="match status" value="1"/>
</dbReference>
<dbReference type="Pfam" id="PF02568">
    <property type="entry name" value="ThiI"/>
    <property type="match status" value="1"/>
</dbReference>